<name>A0A816FLU4_ADIRI</name>
<dbReference type="InterPro" id="IPR002735">
    <property type="entry name" value="Transl_init_fac_IF2/IF5_dom"/>
</dbReference>
<keyword evidence="4" id="KW-1185">Reference proteome</keyword>
<dbReference type="PANTHER" id="PTHR23001">
    <property type="entry name" value="EUKARYOTIC TRANSLATION INITIATION FACTOR"/>
    <property type="match status" value="1"/>
</dbReference>
<dbReference type="Gene3D" id="3.30.30.170">
    <property type="match status" value="1"/>
</dbReference>
<dbReference type="GO" id="GO:0003743">
    <property type="term" value="F:translation initiation factor activity"/>
    <property type="evidence" value="ECO:0007669"/>
    <property type="project" value="InterPro"/>
</dbReference>
<dbReference type="PANTHER" id="PTHR23001:SF7">
    <property type="entry name" value="EUKARYOTIC TRANSLATION INITIATION FACTOR 5"/>
    <property type="match status" value="1"/>
</dbReference>
<dbReference type="GO" id="GO:0005829">
    <property type="term" value="C:cytosol"/>
    <property type="evidence" value="ECO:0007669"/>
    <property type="project" value="TreeGrafter"/>
</dbReference>
<dbReference type="Pfam" id="PF01873">
    <property type="entry name" value="eIF-5_eIF-2B"/>
    <property type="match status" value="1"/>
</dbReference>
<organism evidence="3 4">
    <name type="scientific">Adineta ricciae</name>
    <name type="common">Rotifer</name>
    <dbReference type="NCBI Taxonomy" id="249248"/>
    <lineage>
        <taxon>Eukaryota</taxon>
        <taxon>Metazoa</taxon>
        <taxon>Spiralia</taxon>
        <taxon>Gnathifera</taxon>
        <taxon>Rotifera</taxon>
        <taxon>Eurotatoria</taxon>
        <taxon>Bdelloidea</taxon>
        <taxon>Adinetida</taxon>
        <taxon>Adinetidae</taxon>
        <taxon>Adineta</taxon>
    </lineage>
</organism>
<gene>
    <name evidence="3" type="ORF">XAT740_LOCUS57306</name>
</gene>
<evidence type="ECO:0000259" key="2">
    <source>
        <dbReference type="Pfam" id="PF01873"/>
    </source>
</evidence>
<feature type="domain" description="Translation initiation factor IF2/IF5" evidence="2">
    <location>
        <begin position="8"/>
        <end position="52"/>
    </location>
</feature>
<accession>A0A816FLU4</accession>
<dbReference type="Proteomes" id="UP000663828">
    <property type="component" value="Unassembled WGS sequence"/>
</dbReference>
<dbReference type="GO" id="GO:0001732">
    <property type="term" value="P:formation of cytoplasmic translation initiation complex"/>
    <property type="evidence" value="ECO:0007669"/>
    <property type="project" value="TreeGrafter"/>
</dbReference>
<evidence type="ECO:0000313" key="4">
    <source>
        <dbReference type="Proteomes" id="UP000663828"/>
    </source>
</evidence>
<dbReference type="GO" id="GO:0071074">
    <property type="term" value="F:eukaryotic initiation factor eIF2 binding"/>
    <property type="evidence" value="ECO:0007669"/>
    <property type="project" value="TreeGrafter"/>
</dbReference>
<protein>
    <recommendedName>
        <fullName evidence="1">Eukaryotic translation initiation factor 5</fullName>
    </recommendedName>
</protein>
<dbReference type="EMBL" id="CAJNOR010011731">
    <property type="protein sequence ID" value="CAF1663363.1"/>
    <property type="molecule type" value="Genomic_DNA"/>
</dbReference>
<evidence type="ECO:0000313" key="3">
    <source>
        <dbReference type="EMBL" id="CAF1663363.1"/>
    </source>
</evidence>
<comment type="caution">
    <text evidence="3">The sequence shown here is derived from an EMBL/GenBank/DDBJ whole genome shotgun (WGS) entry which is preliminary data.</text>
</comment>
<dbReference type="InterPro" id="IPR016189">
    <property type="entry name" value="Transl_init_fac_IF2/IF5_N"/>
</dbReference>
<dbReference type="InterPro" id="IPR045196">
    <property type="entry name" value="IF2/IF5"/>
</dbReference>
<dbReference type="SUPFAM" id="SSF100966">
    <property type="entry name" value="Translation initiation factor 2 beta, aIF2beta, N-terminal domain"/>
    <property type="match status" value="1"/>
</dbReference>
<sequence length="74" mass="8257">MAMINVNRQTNDMFYRYKMPKLIAKVEGTGNGIKTVVVNATAIAKALNRPTTCEAKPSSSSPNKNFPLFFYLNQ</sequence>
<evidence type="ECO:0000256" key="1">
    <source>
        <dbReference type="ARBA" id="ARBA00018059"/>
    </source>
</evidence>
<dbReference type="GO" id="GO:0005092">
    <property type="term" value="F:GDP-dissociation inhibitor activity"/>
    <property type="evidence" value="ECO:0007669"/>
    <property type="project" value="TreeGrafter"/>
</dbReference>
<proteinExistence type="predicted"/>
<reference evidence="3" key="1">
    <citation type="submission" date="2021-02" db="EMBL/GenBank/DDBJ databases">
        <authorList>
            <person name="Nowell W R."/>
        </authorList>
    </citation>
    <scope>NUCLEOTIDE SEQUENCE</scope>
</reference>
<dbReference type="AlphaFoldDB" id="A0A816FLU4"/>